<keyword evidence="1" id="KW-0853">WD repeat</keyword>
<dbReference type="SUPFAM" id="SSF50969">
    <property type="entry name" value="YVTN repeat-like/Quinoprotein amine dehydrogenase"/>
    <property type="match status" value="1"/>
</dbReference>
<evidence type="ECO:0000256" key="2">
    <source>
        <dbReference type="ARBA" id="ARBA00022737"/>
    </source>
</evidence>
<dbReference type="Gene3D" id="2.130.10.10">
    <property type="entry name" value="YVTN repeat-like/Quinoprotein amine dehydrogenase"/>
    <property type="match status" value="1"/>
</dbReference>
<dbReference type="AlphaFoldDB" id="A0AAN8WL12"/>
<dbReference type="PANTHER" id="PTHR13720">
    <property type="entry name" value="WD-40 REPEAT PROTEIN"/>
    <property type="match status" value="1"/>
</dbReference>
<evidence type="ECO:0000313" key="4">
    <source>
        <dbReference type="Proteomes" id="UP001381693"/>
    </source>
</evidence>
<dbReference type="InterPro" id="IPR011044">
    <property type="entry name" value="Quino_amine_DH_bsu"/>
</dbReference>
<dbReference type="Pfam" id="PF00400">
    <property type="entry name" value="WD40"/>
    <property type="match status" value="1"/>
</dbReference>
<dbReference type="PANTHER" id="PTHR13720:SF33">
    <property type="entry name" value="HELP DOMAIN-CONTAINING PROTEIN"/>
    <property type="match status" value="1"/>
</dbReference>
<dbReference type="InterPro" id="IPR015943">
    <property type="entry name" value="WD40/YVTN_repeat-like_dom_sf"/>
</dbReference>
<dbReference type="InterPro" id="IPR001680">
    <property type="entry name" value="WD40_rpt"/>
</dbReference>
<name>A0AAN8WL12_HALRR</name>
<dbReference type="Proteomes" id="UP001381693">
    <property type="component" value="Unassembled WGS sequence"/>
</dbReference>
<comment type="caution">
    <text evidence="3">The sequence shown here is derived from an EMBL/GenBank/DDBJ whole genome shotgun (WGS) entry which is preliminary data.</text>
</comment>
<keyword evidence="2" id="KW-0677">Repeat</keyword>
<dbReference type="GO" id="GO:0008017">
    <property type="term" value="F:microtubule binding"/>
    <property type="evidence" value="ECO:0007669"/>
    <property type="project" value="TreeGrafter"/>
</dbReference>
<proteinExistence type="predicted"/>
<evidence type="ECO:0000256" key="1">
    <source>
        <dbReference type="ARBA" id="ARBA00022574"/>
    </source>
</evidence>
<gene>
    <name evidence="3" type="primary">EML2</name>
    <name evidence="3" type="ORF">SK128_025075</name>
</gene>
<reference evidence="3 4" key="1">
    <citation type="submission" date="2023-11" db="EMBL/GenBank/DDBJ databases">
        <title>Halocaridina rubra genome assembly.</title>
        <authorList>
            <person name="Smith C."/>
        </authorList>
    </citation>
    <scope>NUCLEOTIDE SEQUENCE [LARGE SCALE GENOMIC DNA]</scope>
    <source>
        <strain evidence="3">EP-1</strain>
        <tissue evidence="3">Whole</tissue>
    </source>
</reference>
<keyword evidence="4" id="KW-1185">Reference proteome</keyword>
<dbReference type="InterPro" id="IPR050630">
    <property type="entry name" value="WD_repeat_EMAP"/>
</dbReference>
<protein>
    <submittedName>
        <fullName evidence="3">Echinoderm microtubule-associated protein-like 2</fullName>
    </submittedName>
</protein>
<evidence type="ECO:0000313" key="3">
    <source>
        <dbReference type="EMBL" id="KAK7068130.1"/>
    </source>
</evidence>
<sequence length="111" mass="12336">MKLPICVYRKEALPCSISLHLYPSLEKHGGAHHRTEGISDVKFSPDGRFLASASHESVVDLYVVDTDGDIISQEGTGLRRVSVCRGASSWITHVTWHKDSRLLQVNSGEYE</sequence>
<accession>A0AAN8WL12</accession>
<organism evidence="3 4">
    <name type="scientific">Halocaridina rubra</name>
    <name type="common">Hawaiian red shrimp</name>
    <dbReference type="NCBI Taxonomy" id="373956"/>
    <lineage>
        <taxon>Eukaryota</taxon>
        <taxon>Metazoa</taxon>
        <taxon>Ecdysozoa</taxon>
        <taxon>Arthropoda</taxon>
        <taxon>Crustacea</taxon>
        <taxon>Multicrustacea</taxon>
        <taxon>Malacostraca</taxon>
        <taxon>Eumalacostraca</taxon>
        <taxon>Eucarida</taxon>
        <taxon>Decapoda</taxon>
        <taxon>Pleocyemata</taxon>
        <taxon>Caridea</taxon>
        <taxon>Atyoidea</taxon>
        <taxon>Atyidae</taxon>
        <taxon>Halocaridina</taxon>
    </lineage>
</organism>
<dbReference type="EMBL" id="JAXCGZ010017420">
    <property type="protein sequence ID" value="KAK7068130.1"/>
    <property type="molecule type" value="Genomic_DNA"/>
</dbReference>